<proteinExistence type="predicted"/>
<reference evidence="1" key="1">
    <citation type="submission" date="2022-08" db="EMBL/GenBank/DDBJ databases">
        <authorList>
            <consortium name="DOE Joint Genome Institute"/>
            <person name="Min B."/>
            <person name="Riley R."/>
            <person name="Sierra-Patev S."/>
            <person name="Naranjo-Ortiz M."/>
            <person name="Looney B."/>
            <person name="Konkel Z."/>
            <person name="Slot J.C."/>
            <person name="Sakamoto Y."/>
            <person name="Steenwyk J.L."/>
            <person name="Rokas A."/>
            <person name="Carro J."/>
            <person name="Camarero S."/>
            <person name="Ferreira P."/>
            <person name="Molpeceres G."/>
            <person name="Ruiz-Duenas F.J."/>
            <person name="Serrano A."/>
            <person name="Henrissat B."/>
            <person name="Drula E."/>
            <person name="Hughes K.W."/>
            <person name="Mata J.L."/>
            <person name="Ishikawa N.K."/>
            <person name="Vargas-Isla R."/>
            <person name="Ushijima S."/>
            <person name="Smith C.A."/>
            <person name="Ahrendt S."/>
            <person name="Andreopoulos W."/>
            <person name="He G."/>
            <person name="Labutti K."/>
            <person name="Lipzen A."/>
            <person name="Ng V."/>
            <person name="Sandor L."/>
            <person name="Barry K."/>
            <person name="Martinez A.T."/>
            <person name="Xiao Y."/>
            <person name="Gibbons J.G."/>
            <person name="Terashima K."/>
            <person name="Hibbett D.S."/>
            <person name="Grigoriev I.V."/>
        </authorList>
    </citation>
    <scope>NUCLEOTIDE SEQUENCE</scope>
    <source>
        <strain evidence="1">Sp2 HRB7682 ss15</strain>
    </source>
</reference>
<organism evidence="1 2">
    <name type="scientific">Lentinula lateritia</name>
    <dbReference type="NCBI Taxonomy" id="40482"/>
    <lineage>
        <taxon>Eukaryota</taxon>
        <taxon>Fungi</taxon>
        <taxon>Dikarya</taxon>
        <taxon>Basidiomycota</taxon>
        <taxon>Agaricomycotina</taxon>
        <taxon>Agaricomycetes</taxon>
        <taxon>Agaricomycetidae</taxon>
        <taxon>Agaricales</taxon>
        <taxon>Marasmiineae</taxon>
        <taxon>Omphalotaceae</taxon>
        <taxon>Lentinula</taxon>
    </lineage>
</organism>
<accession>A0A9W8ZXS4</accession>
<sequence length="130" mass="13830">MVIVPTLGRVLRHGMVVLAGDVLVWAKEQVILNCVYLNFHADMRTTVTTAVVVGAVDMMTEAAAIEIIVTTRTGIATVIVTATTKDTIATTIDATITVVEAGRFMLSVPRVIMHQSQVDTGLVCSATCTL</sequence>
<reference evidence="1" key="2">
    <citation type="journal article" date="2023" name="Proc. Natl. Acad. Sci. U.S.A.">
        <title>A global phylogenomic analysis of the shiitake genus Lentinula.</title>
        <authorList>
            <person name="Sierra-Patev S."/>
            <person name="Min B."/>
            <person name="Naranjo-Ortiz M."/>
            <person name="Looney B."/>
            <person name="Konkel Z."/>
            <person name="Slot J.C."/>
            <person name="Sakamoto Y."/>
            <person name="Steenwyk J.L."/>
            <person name="Rokas A."/>
            <person name="Carro J."/>
            <person name="Camarero S."/>
            <person name="Ferreira P."/>
            <person name="Molpeceres G."/>
            <person name="Ruiz-Duenas F.J."/>
            <person name="Serrano A."/>
            <person name="Henrissat B."/>
            <person name="Drula E."/>
            <person name="Hughes K.W."/>
            <person name="Mata J.L."/>
            <person name="Ishikawa N.K."/>
            <person name="Vargas-Isla R."/>
            <person name="Ushijima S."/>
            <person name="Smith C.A."/>
            <person name="Donoghue J."/>
            <person name="Ahrendt S."/>
            <person name="Andreopoulos W."/>
            <person name="He G."/>
            <person name="LaButti K."/>
            <person name="Lipzen A."/>
            <person name="Ng V."/>
            <person name="Riley R."/>
            <person name="Sandor L."/>
            <person name="Barry K."/>
            <person name="Martinez A.T."/>
            <person name="Xiao Y."/>
            <person name="Gibbons J.G."/>
            <person name="Terashima K."/>
            <person name="Grigoriev I.V."/>
            <person name="Hibbett D."/>
        </authorList>
    </citation>
    <scope>NUCLEOTIDE SEQUENCE</scope>
    <source>
        <strain evidence="1">Sp2 HRB7682 ss15</strain>
    </source>
</reference>
<evidence type="ECO:0000313" key="1">
    <source>
        <dbReference type="EMBL" id="KAJ4469125.1"/>
    </source>
</evidence>
<gene>
    <name evidence="1" type="ORF">C8J55DRAFT_492277</name>
</gene>
<protein>
    <submittedName>
        <fullName evidence="1">Uncharacterized protein</fullName>
    </submittedName>
</protein>
<dbReference type="AlphaFoldDB" id="A0A9W8ZXS4"/>
<dbReference type="EMBL" id="JANVFS010000036">
    <property type="protein sequence ID" value="KAJ4469125.1"/>
    <property type="molecule type" value="Genomic_DNA"/>
</dbReference>
<comment type="caution">
    <text evidence="1">The sequence shown here is derived from an EMBL/GenBank/DDBJ whole genome shotgun (WGS) entry which is preliminary data.</text>
</comment>
<evidence type="ECO:0000313" key="2">
    <source>
        <dbReference type="Proteomes" id="UP001150238"/>
    </source>
</evidence>
<dbReference type="Proteomes" id="UP001150238">
    <property type="component" value="Unassembled WGS sequence"/>
</dbReference>
<name>A0A9W8ZXS4_9AGAR</name>